<dbReference type="EMBL" id="JACGXN010000006">
    <property type="protein sequence ID" value="MBA8880116.1"/>
    <property type="molecule type" value="Genomic_DNA"/>
</dbReference>
<keyword evidence="5" id="KW-0805">Transcription regulation</keyword>
<sequence>MTKVLLVDDDVELTSLLSEYLREEGLDASAVHDGKRGIEEGISGSYDLVVLDIMMPQLNGIEVMQRIRRSSEIPILMLSARGDNIDRITGLNLGADDYLAKPCSPSELVARIRAILRRTGRHKQDQEEHLLQSGALKLFPRSRTAEWQGHHLELTGTEFNLLEVLVRSAGQMVSKQDLSKGAFGRPLTAFDRRIDVHISSIRQKLGKAADGQSWIRSVRGMGYQLVEDQ</sequence>
<evidence type="ECO:0000256" key="3">
    <source>
        <dbReference type="ARBA" id="ARBA00022553"/>
    </source>
</evidence>
<accession>A0A839ERW9</accession>
<dbReference type="PROSITE" id="PS50110">
    <property type="entry name" value="RESPONSE_REGULATORY"/>
    <property type="match status" value="1"/>
</dbReference>
<dbReference type="InterPro" id="IPR058124">
    <property type="entry name" value="CpxR-like_REC"/>
</dbReference>
<evidence type="ECO:0000256" key="1">
    <source>
        <dbReference type="ARBA" id="ARBA00004496"/>
    </source>
</evidence>
<keyword evidence="4" id="KW-0902">Two-component regulatory system</keyword>
<dbReference type="GO" id="GO:0032993">
    <property type="term" value="C:protein-DNA complex"/>
    <property type="evidence" value="ECO:0007669"/>
    <property type="project" value="TreeGrafter"/>
</dbReference>
<comment type="subcellular location">
    <subcellularLocation>
        <location evidence="1">Cytoplasm</location>
    </subcellularLocation>
</comment>
<evidence type="ECO:0000259" key="10">
    <source>
        <dbReference type="PROSITE" id="PS50110"/>
    </source>
</evidence>
<dbReference type="Gene3D" id="1.10.10.10">
    <property type="entry name" value="Winged helix-like DNA-binding domain superfamily/Winged helix DNA-binding domain"/>
    <property type="match status" value="1"/>
</dbReference>
<evidence type="ECO:0000256" key="7">
    <source>
        <dbReference type="ARBA" id="ARBA00023163"/>
    </source>
</evidence>
<dbReference type="SUPFAM" id="SSF52172">
    <property type="entry name" value="CheY-like"/>
    <property type="match status" value="1"/>
</dbReference>
<evidence type="ECO:0000256" key="9">
    <source>
        <dbReference type="PROSITE-ProRule" id="PRU01091"/>
    </source>
</evidence>
<dbReference type="Proteomes" id="UP000549052">
    <property type="component" value="Unassembled WGS sequence"/>
</dbReference>
<feature type="domain" description="Response regulatory" evidence="10">
    <location>
        <begin position="3"/>
        <end position="116"/>
    </location>
</feature>
<dbReference type="AlphaFoldDB" id="A0A839ERW9"/>
<dbReference type="GO" id="GO:0000156">
    <property type="term" value="F:phosphorelay response regulator activity"/>
    <property type="evidence" value="ECO:0007669"/>
    <property type="project" value="TreeGrafter"/>
</dbReference>
<name>A0A839ERW9_9HYPH</name>
<keyword evidence="3 8" id="KW-0597">Phosphoprotein</keyword>
<feature type="modified residue" description="4-aspartylphosphate" evidence="8">
    <location>
        <position position="52"/>
    </location>
</feature>
<dbReference type="GO" id="GO:0000976">
    <property type="term" value="F:transcription cis-regulatory region binding"/>
    <property type="evidence" value="ECO:0007669"/>
    <property type="project" value="TreeGrafter"/>
</dbReference>
<dbReference type="PANTHER" id="PTHR48111:SF39">
    <property type="entry name" value="TRANSCRIPTIONAL REGULATORY PROTEIN CPXR"/>
    <property type="match status" value="1"/>
</dbReference>
<dbReference type="PANTHER" id="PTHR48111">
    <property type="entry name" value="REGULATOR OF RPOS"/>
    <property type="match status" value="1"/>
</dbReference>
<feature type="DNA-binding region" description="OmpR/PhoB-type" evidence="9">
    <location>
        <begin position="128"/>
        <end position="227"/>
    </location>
</feature>
<evidence type="ECO:0000256" key="6">
    <source>
        <dbReference type="ARBA" id="ARBA00023125"/>
    </source>
</evidence>
<proteinExistence type="predicted"/>
<dbReference type="RefSeq" id="WP_182550771.1">
    <property type="nucleotide sequence ID" value="NZ_JACGXN010000006.1"/>
</dbReference>
<dbReference type="PROSITE" id="PS51755">
    <property type="entry name" value="OMPR_PHOB"/>
    <property type="match status" value="1"/>
</dbReference>
<dbReference type="InterPro" id="IPR016032">
    <property type="entry name" value="Sig_transdc_resp-reg_C-effctor"/>
</dbReference>
<keyword evidence="7" id="KW-0804">Transcription</keyword>
<comment type="caution">
    <text evidence="12">The sequence shown here is derived from an EMBL/GenBank/DDBJ whole genome shotgun (WGS) entry which is preliminary data.</text>
</comment>
<dbReference type="FunFam" id="3.40.50.2300:FF:000001">
    <property type="entry name" value="DNA-binding response regulator PhoB"/>
    <property type="match status" value="1"/>
</dbReference>
<dbReference type="SMART" id="SM00862">
    <property type="entry name" value="Trans_reg_C"/>
    <property type="match status" value="1"/>
</dbReference>
<evidence type="ECO:0000256" key="8">
    <source>
        <dbReference type="PROSITE-ProRule" id="PRU00169"/>
    </source>
</evidence>
<evidence type="ECO:0000256" key="4">
    <source>
        <dbReference type="ARBA" id="ARBA00023012"/>
    </source>
</evidence>
<feature type="domain" description="OmpR/PhoB-type" evidence="11">
    <location>
        <begin position="128"/>
        <end position="227"/>
    </location>
</feature>
<dbReference type="CDD" id="cd17623">
    <property type="entry name" value="REC_OmpR_CpxR"/>
    <property type="match status" value="1"/>
</dbReference>
<keyword evidence="6 9" id="KW-0238">DNA-binding</keyword>
<evidence type="ECO:0000259" key="11">
    <source>
        <dbReference type="PROSITE" id="PS51755"/>
    </source>
</evidence>
<dbReference type="Gene3D" id="6.10.250.690">
    <property type="match status" value="1"/>
</dbReference>
<dbReference type="SUPFAM" id="SSF46894">
    <property type="entry name" value="C-terminal effector domain of the bipartite response regulators"/>
    <property type="match status" value="1"/>
</dbReference>
<keyword evidence="13" id="KW-1185">Reference proteome</keyword>
<dbReference type="InterPro" id="IPR001789">
    <property type="entry name" value="Sig_transdc_resp-reg_receiver"/>
</dbReference>
<reference evidence="12 13" key="1">
    <citation type="submission" date="2020-07" db="EMBL/GenBank/DDBJ databases">
        <title>Genomic Encyclopedia of Type Strains, Phase IV (KMG-V): Genome sequencing to study the core and pangenomes of soil and plant-associated prokaryotes.</title>
        <authorList>
            <person name="Whitman W."/>
        </authorList>
    </citation>
    <scope>NUCLEOTIDE SEQUENCE [LARGE SCALE GENOMIC DNA]</scope>
    <source>
        <strain evidence="12 13">AN3</strain>
    </source>
</reference>
<organism evidence="12 13">
    <name type="scientific">Phyllobacterium myrsinacearum</name>
    <dbReference type="NCBI Taxonomy" id="28101"/>
    <lineage>
        <taxon>Bacteria</taxon>
        <taxon>Pseudomonadati</taxon>
        <taxon>Pseudomonadota</taxon>
        <taxon>Alphaproteobacteria</taxon>
        <taxon>Hyphomicrobiales</taxon>
        <taxon>Phyllobacteriaceae</taxon>
        <taxon>Phyllobacterium</taxon>
    </lineage>
</organism>
<protein>
    <submittedName>
        <fullName evidence="12">Two-component system OmpR family response regulator/two-component system response regulator CpxR</fullName>
    </submittedName>
</protein>
<keyword evidence="2" id="KW-0963">Cytoplasm</keyword>
<evidence type="ECO:0000256" key="5">
    <source>
        <dbReference type="ARBA" id="ARBA00023015"/>
    </source>
</evidence>
<evidence type="ECO:0000256" key="2">
    <source>
        <dbReference type="ARBA" id="ARBA00022490"/>
    </source>
</evidence>
<evidence type="ECO:0000313" key="12">
    <source>
        <dbReference type="EMBL" id="MBA8880116.1"/>
    </source>
</evidence>
<dbReference type="InterPro" id="IPR001867">
    <property type="entry name" value="OmpR/PhoB-type_DNA-bd"/>
</dbReference>
<dbReference type="InterPro" id="IPR039420">
    <property type="entry name" value="WalR-like"/>
</dbReference>
<dbReference type="GO" id="GO:0006355">
    <property type="term" value="P:regulation of DNA-templated transcription"/>
    <property type="evidence" value="ECO:0007669"/>
    <property type="project" value="InterPro"/>
</dbReference>
<dbReference type="CDD" id="cd00383">
    <property type="entry name" value="trans_reg_C"/>
    <property type="match status" value="1"/>
</dbReference>
<dbReference type="Pfam" id="PF00072">
    <property type="entry name" value="Response_reg"/>
    <property type="match status" value="1"/>
</dbReference>
<dbReference type="Pfam" id="PF00486">
    <property type="entry name" value="Trans_reg_C"/>
    <property type="match status" value="1"/>
</dbReference>
<dbReference type="InterPro" id="IPR011006">
    <property type="entry name" value="CheY-like_superfamily"/>
</dbReference>
<evidence type="ECO:0000313" key="13">
    <source>
        <dbReference type="Proteomes" id="UP000549052"/>
    </source>
</evidence>
<dbReference type="SMART" id="SM00448">
    <property type="entry name" value="REC"/>
    <property type="match status" value="1"/>
</dbReference>
<dbReference type="InterPro" id="IPR036388">
    <property type="entry name" value="WH-like_DNA-bd_sf"/>
</dbReference>
<dbReference type="GO" id="GO:0005829">
    <property type="term" value="C:cytosol"/>
    <property type="evidence" value="ECO:0007669"/>
    <property type="project" value="TreeGrafter"/>
</dbReference>
<gene>
    <name evidence="12" type="ORF">FHW16_003835</name>
</gene>
<dbReference type="Gene3D" id="3.40.50.2300">
    <property type="match status" value="1"/>
</dbReference>